<organism evidence="1 2">
    <name type="scientific">Flavobacterium faecale</name>
    <dbReference type="NCBI Taxonomy" id="1355330"/>
    <lineage>
        <taxon>Bacteria</taxon>
        <taxon>Pseudomonadati</taxon>
        <taxon>Bacteroidota</taxon>
        <taxon>Flavobacteriia</taxon>
        <taxon>Flavobacteriales</taxon>
        <taxon>Flavobacteriaceae</taxon>
        <taxon>Flavobacterium</taxon>
    </lineage>
</organism>
<sequence>MIITLTSYAQTTNTNNLTISKIDSIAKSKNITVATINYRSLTMFNDRQILDNSTLVKKQKFYFDGPFLVLDNYYFAIDKMFYFLIKDDYIEFYFQVQ</sequence>
<dbReference type="Proteomes" id="UP000244527">
    <property type="component" value="Chromosome"/>
</dbReference>
<accession>A0A2S1LEC5</accession>
<dbReference type="EMBL" id="CP020918">
    <property type="protein sequence ID" value="AWG22104.1"/>
    <property type="molecule type" value="Genomic_DNA"/>
</dbReference>
<gene>
    <name evidence="1" type="ORF">FFWV33_11575</name>
</gene>
<evidence type="ECO:0000313" key="1">
    <source>
        <dbReference type="EMBL" id="AWG22104.1"/>
    </source>
</evidence>
<dbReference type="AlphaFoldDB" id="A0A2S1LEC5"/>
<evidence type="ECO:0000313" key="2">
    <source>
        <dbReference type="Proteomes" id="UP000244527"/>
    </source>
</evidence>
<name>A0A2S1LEC5_9FLAO</name>
<keyword evidence="2" id="KW-1185">Reference proteome</keyword>
<proteinExistence type="predicted"/>
<protein>
    <submittedName>
        <fullName evidence="1">Uncharacterized protein</fullName>
    </submittedName>
</protein>
<dbReference type="KEGG" id="ffa:FFWV33_11575"/>
<reference evidence="1 2" key="1">
    <citation type="submission" date="2017-04" db="EMBL/GenBank/DDBJ databases">
        <title>Compelte genome sequence of WV33.</title>
        <authorList>
            <person name="Lee P.C."/>
        </authorList>
    </citation>
    <scope>NUCLEOTIDE SEQUENCE [LARGE SCALE GENOMIC DNA]</scope>
    <source>
        <strain evidence="1 2">WV33</strain>
    </source>
</reference>